<dbReference type="GO" id="GO:0005819">
    <property type="term" value="C:spindle"/>
    <property type="evidence" value="ECO:0007669"/>
    <property type="project" value="UniProtKB-SubCell"/>
</dbReference>
<proteinExistence type="inferred from homology"/>
<evidence type="ECO:0000256" key="1">
    <source>
        <dbReference type="ARBA" id="ARBA00004123"/>
    </source>
</evidence>
<dbReference type="GO" id="GO:0005634">
    <property type="term" value="C:nucleus"/>
    <property type="evidence" value="ECO:0007669"/>
    <property type="project" value="UniProtKB-SubCell"/>
</dbReference>
<feature type="region of interest" description="Disordered" evidence="7">
    <location>
        <begin position="1"/>
        <end position="67"/>
    </location>
</feature>
<dbReference type="InterPro" id="IPR005635">
    <property type="entry name" value="Inner_centromere_prot_ARK-bd"/>
</dbReference>
<keyword evidence="10" id="KW-1185">Reference proteome</keyword>
<comment type="subcellular location">
    <subcellularLocation>
        <location evidence="2">Cytoplasm</location>
        <location evidence="2">Cytoskeleton</location>
        <location evidence="2">Spindle</location>
    </subcellularLocation>
    <subcellularLocation>
        <location evidence="1">Nucleus</location>
    </subcellularLocation>
</comment>
<dbReference type="Pfam" id="PF03941">
    <property type="entry name" value="INCENP_ARK-bind"/>
    <property type="match status" value="1"/>
</dbReference>
<accession>A0A194QVB1</accession>
<feature type="domain" description="Inner centromere protein ARK-binding" evidence="8">
    <location>
        <begin position="148"/>
        <end position="209"/>
    </location>
</feature>
<dbReference type="EMBL" id="KQ461103">
    <property type="protein sequence ID" value="KPJ09473.1"/>
    <property type="molecule type" value="Genomic_DNA"/>
</dbReference>
<keyword evidence="4" id="KW-0963">Cytoplasm</keyword>
<sequence>MAAAAAAREQAERERRAALEAAARGRQEKQAHADQGKLDKLKEVERKKQEQARKLAEAEERRKAEEQARALKLIEEQKRAEAIRKKQIEEAEAMKKEEAQMLKEVLQRQKEYNEKQKLKYNNRMTPIKSYKSPCVMEPVYMADGFEFLNSDDDDDDDMDKRRPLPHWSTSVERRRQLSVQARLEEAGGVGDVERLFSVRPHCPDLRQIFPNIDRARLKRTSSAVWRTPPSANR</sequence>
<evidence type="ECO:0000313" key="10">
    <source>
        <dbReference type="Proteomes" id="UP000053240"/>
    </source>
</evidence>
<evidence type="ECO:0000256" key="7">
    <source>
        <dbReference type="SAM" id="MobiDB-lite"/>
    </source>
</evidence>
<dbReference type="InParanoid" id="A0A194QVB1"/>
<keyword evidence="5" id="KW-0206">Cytoskeleton</keyword>
<gene>
    <name evidence="9" type="ORF">RR48_08924</name>
</gene>
<dbReference type="STRING" id="76193.A0A194QVB1"/>
<protein>
    <submittedName>
        <fullName evidence="9">Inner centromere protein</fullName>
    </submittedName>
</protein>
<dbReference type="Proteomes" id="UP000053240">
    <property type="component" value="Unassembled WGS sequence"/>
</dbReference>
<keyword evidence="6" id="KW-0539">Nucleus</keyword>
<evidence type="ECO:0000256" key="6">
    <source>
        <dbReference type="ARBA" id="ARBA00023242"/>
    </source>
</evidence>
<reference evidence="9 10" key="1">
    <citation type="journal article" date="2015" name="Nat. Commun.">
        <title>Outbred genome sequencing and CRISPR/Cas9 gene editing in butterflies.</title>
        <authorList>
            <person name="Li X."/>
            <person name="Fan D."/>
            <person name="Zhang W."/>
            <person name="Liu G."/>
            <person name="Zhang L."/>
            <person name="Zhao L."/>
            <person name="Fang X."/>
            <person name="Chen L."/>
            <person name="Dong Y."/>
            <person name="Chen Y."/>
            <person name="Ding Y."/>
            <person name="Zhao R."/>
            <person name="Feng M."/>
            <person name="Zhu Y."/>
            <person name="Feng Y."/>
            <person name="Jiang X."/>
            <person name="Zhu D."/>
            <person name="Xiang H."/>
            <person name="Feng X."/>
            <person name="Li S."/>
            <person name="Wang J."/>
            <person name="Zhang G."/>
            <person name="Kronforst M.R."/>
            <person name="Wang W."/>
        </authorList>
    </citation>
    <scope>NUCLEOTIDE SEQUENCE [LARGE SCALE GENOMIC DNA]</scope>
    <source>
        <strain evidence="9">Ya'a_city_454_Pm</strain>
        <tissue evidence="9">Whole body</tissue>
    </source>
</reference>
<evidence type="ECO:0000256" key="5">
    <source>
        <dbReference type="ARBA" id="ARBA00023212"/>
    </source>
</evidence>
<evidence type="ECO:0000256" key="3">
    <source>
        <dbReference type="ARBA" id="ARBA00010042"/>
    </source>
</evidence>
<evidence type="ECO:0000256" key="4">
    <source>
        <dbReference type="ARBA" id="ARBA00022490"/>
    </source>
</evidence>
<dbReference type="AlphaFoldDB" id="A0A194QVB1"/>
<feature type="compositionally biased region" description="Basic and acidic residues" evidence="7">
    <location>
        <begin position="9"/>
        <end position="67"/>
    </location>
</feature>
<organism evidence="9 10">
    <name type="scientific">Papilio machaon</name>
    <name type="common">Old World swallowtail butterfly</name>
    <dbReference type="NCBI Taxonomy" id="76193"/>
    <lineage>
        <taxon>Eukaryota</taxon>
        <taxon>Metazoa</taxon>
        <taxon>Ecdysozoa</taxon>
        <taxon>Arthropoda</taxon>
        <taxon>Hexapoda</taxon>
        <taxon>Insecta</taxon>
        <taxon>Pterygota</taxon>
        <taxon>Neoptera</taxon>
        <taxon>Endopterygota</taxon>
        <taxon>Lepidoptera</taxon>
        <taxon>Glossata</taxon>
        <taxon>Ditrysia</taxon>
        <taxon>Papilionoidea</taxon>
        <taxon>Papilionidae</taxon>
        <taxon>Papilioninae</taxon>
        <taxon>Papilio</taxon>
    </lineage>
</organism>
<evidence type="ECO:0000256" key="2">
    <source>
        <dbReference type="ARBA" id="ARBA00004186"/>
    </source>
</evidence>
<comment type="similarity">
    <text evidence="3">Belongs to the INCENP family.</text>
</comment>
<evidence type="ECO:0000259" key="8">
    <source>
        <dbReference type="Pfam" id="PF03941"/>
    </source>
</evidence>
<name>A0A194QVB1_PAPMA</name>
<evidence type="ECO:0000313" key="9">
    <source>
        <dbReference type="EMBL" id="KPJ09473.1"/>
    </source>
</evidence>